<evidence type="ECO:0000313" key="3">
    <source>
        <dbReference type="EMBL" id="QCC77070.1"/>
    </source>
</evidence>
<organism evidence="3 4">
    <name type="scientific">Nocardioides daphniae</name>
    <dbReference type="NCBI Taxonomy" id="402297"/>
    <lineage>
        <taxon>Bacteria</taxon>
        <taxon>Bacillati</taxon>
        <taxon>Actinomycetota</taxon>
        <taxon>Actinomycetes</taxon>
        <taxon>Propionibacteriales</taxon>
        <taxon>Nocardioidaceae</taxon>
        <taxon>Nocardioides</taxon>
    </lineage>
</organism>
<reference evidence="5" key="3">
    <citation type="journal article" date="2019" name="Int. J. Syst. Evol. Microbiol.">
        <title>The Global Catalogue of Microorganisms (GCM) 10K type strain sequencing project: providing services to taxonomists for standard genome sequencing and annotation.</title>
        <authorList>
            <consortium name="The Broad Institute Genomics Platform"/>
            <consortium name="The Broad Institute Genome Sequencing Center for Infectious Disease"/>
            <person name="Wu L."/>
            <person name="Ma J."/>
        </authorList>
    </citation>
    <scope>NUCLEOTIDE SEQUENCE [LARGE SCALE GENOMIC DNA]</scope>
    <source>
        <strain evidence="5">CCM 7403</strain>
    </source>
</reference>
<dbReference type="EMBL" id="BMCK01000002">
    <property type="protein sequence ID" value="GGD19301.1"/>
    <property type="molecule type" value="Genomic_DNA"/>
</dbReference>
<dbReference type="OrthoDB" id="3264463at2"/>
<dbReference type="EMBL" id="CP038462">
    <property type="protein sequence ID" value="QCC77070.1"/>
    <property type="molecule type" value="Genomic_DNA"/>
</dbReference>
<dbReference type="Proteomes" id="UP000630594">
    <property type="component" value="Unassembled WGS sequence"/>
</dbReference>
<evidence type="ECO:0000313" key="4">
    <source>
        <dbReference type="Proteomes" id="UP000297025"/>
    </source>
</evidence>
<dbReference type="InterPro" id="IPR025447">
    <property type="entry name" value="DUF4192"/>
</dbReference>
<dbReference type="Proteomes" id="UP000297025">
    <property type="component" value="Chromosome"/>
</dbReference>
<name>A0A4P7UAG7_9ACTN</name>
<reference evidence="2" key="5">
    <citation type="submission" date="2024-05" db="EMBL/GenBank/DDBJ databases">
        <authorList>
            <person name="Sun Q."/>
            <person name="Sedlacek I."/>
        </authorList>
    </citation>
    <scope>NUCLEOTIDE SEQUENCE</scope>
    <source>
        <strain evidence="2">CCM 7403</strain>
    </source>
</reference>
<reference evidence="3" key="4">
    <citation type="submission" date="2019-03" db="EMBL/GenBank/DDBJ databases">
        <authorList>
            <person name="Huang Y."/>
        </authorList>
    </citation>
    <scope>NUCLEOTIDE SEQUENCE</scope>
    <source>
        <strain evidence="3">JCM 16608</strain>
    </source>
</reference>
<reference evidence="3 4" key="1">
    <citation type="journal article" date="2008" name="Int. J. Syst. Evol. Microbiol.">
        <title>Nocardioides daphniae sp. nov., isolated from Daphnia cucullata (Crustacea: Cladocera).</title>
        <authorList>
            <person name="Toth E.M."/>
            <person name="Keki Z."/>
            <person name="Homonnay Z.G."/>
            <person name="Borsodi A.K."/>
            <person name="Marialigeti K."/>
            <person name="Schumann P."/>
        </authorList>
    </citation>
    <scope>NUCLEOTIDE SEQUENCE [LARGE SCALE GENOMIC DNA]</scope>
    <source>
        <strain evidence="3 4">JCM 16608</strain>
    </source>
</reference>
<accession>A0A4P7UAG7</accession>
<sequence>MTPDTSITVRTPDDLLACVPLLLGFLPERSAVVVSLPPGAGPHARADVLDETDLADLTHGLLDPLARHRVRRVAVVVYAGLHRAREVGAHLVAALEEAGIEVVAAVAADGGQWLSVVPETSVPREYDALAHPYVVEAVVAGKVVLGSRSAVRDQLFPDPRLCAEVAHHLAGETSPDDPEWLRSCLARHLEQGTLPDAAEVARLQRVVADQDGRDAAWAWVDRADARQHVEMWLRVVRGCVPEERAAPAAILAFHAWLAGDGALAWCAVEASEDAVGACSLTRLVEDLLTRAAPPTLWQPLMAAPEVPRTSEGGRRDSGAA</sequence>
<evidence type="ECO:0000313" key="5">
    <source>
        <dbReference type="Proteomes" id="UP000630594"/>
    </source>
</evidence>
<feature type="compositionally biased region" description="Basic and acidic residues" evidence="1">
    <location>
        <begin position="311"/>
        <end position="320"/>
    </location>
</feature>
<evidence type="ECO:0000256" key="1">
    <source>
        <dbReference type="SAM" id="MobiDB-lite"/>
    </source>
</evidence>
<dbReference type="Pfam" id="PF13830">
    <property type="entry name" value="DUF4192"/>
    <property type="match status" value="1"/>
</dbReference>
<dbReference type="RefSeq" id="WP_135832116.1">
    <property type="nucleotide sequence ID" value="NZ_BMCK01000002.1"/>
</dbReference>
<keyword evidence="5" id="KW-1185">Reference proteome</keyword>
<proteinExistence type="predicted"/>
<evidence type="ECO:0000313" key="2">
    <source>
        <dbReference type="EMBL" id="GGD19301.1"/>
    </source>
</evidence>
<feature type="region of interest" description="Disordered" evidence="1">
    <location>
        <begin position="300"/>
        <end position="320"/>
    </location>
</feature>
<reference evidence="2" key="2">
    <citation type="journal article" date="2014" name="Int. J. Syst. Evol. Microbiol.">
        <title>Complete genome of a new Firmicutes species belonging to the dominant human colonic microbiota ('Ruminococcus bicirculans') reveals two chromosomes and a selective capacity to utilize plant glucans.</title>
        <authorList>
            <consortium name="NISC Comparative Sequencing Program"/>
            <person name="Wegmann U."/>
            <person name="Louis P."/>
            <person name="Goesmann A."/>
            <person name="Henrissat B."/>
            <person name="Duncan S.H."/>
            <person name="Flint H.J."/>
        </authorList>
    </citation>
    <scope>NUCLEOTIDE SEQUENCE</scope>
    <source>
        <strain evidence="2">CCM 7403</strain>
    </source>
</reference>
<dbReference type="KEGG" id="ndp:E2C04_07310"/>
<dbReference type="AlphaFoldDB" id="A0A4P7UAG7"/>
<gene>
    <name evidence="3" type="ORF">E2C04_07310</name>
    <name evidence="2" type="ORF">GCM10007231_18030</name>
</gene>
<protein>
    <submittedName>
        <fullName evidence="3">DUF4192 domain-containing protein</fullName>
    </submittedName>
</protein>